<gene>
    <name evidence="13" type="ORF">M6B38_204195</name>
</gene>
<dbReference type="AlphaFoldDB" id="A0AAX6E7L6"/>
<evidence type="ECO:0000256" key="3">
    <source>
        <dbReference type="ARBA" id="ARBA00022692"/>
    </source>
</evidence>
<keyword evidence="8 11" id="KW-0472">Membrane</keyword>
<feature type="domain" description="Protein kinase" evidence="12">
    <location>
        <begin position="397"/>
        <end position="714"/>
    </location>
</feature>
<evidence type="ECO:0000259" key="12">
    <source>
        <dbReference type="PROSITE" id="PS50011"/>
    </source>
</evidence>
<dbReference type="GO" id="GO:0005886">
    <property type="term" value="C:plasma membrane"/>
    <property type="evidence" value="ECO:0007669"/>
    <property type="project" value="UniProtKB-SubCell"/>
</dbReference>
<evidence type="ECO:0000256" key="2">
    <source>
        <dbReference type="ARBA" id="ARBA00022475"/>
    </source>
</evidence>
<dbReference type="Gene3D" id="3.10.350.10">
    <property type="entry name" value="LysM domain"/>
    <property type="match status" value="1"/>
</dbReference>
<feature type="transmembrane region" description="Helical" evidence="11">
    <location>
        <begin position="49"/>
        <end position="70"/>
    </location>
</feature>
<dbReference type="InterPro" id="IPR056562">
    <property type="entry name" value="LysM2_CERK1_LYK3_4_5"/>
</dbReference>
<dbReference type="Proteomes" id="UP001140949">
    <property type="component" value="Unassembled WGS sequence"/>
</dbReference>
<feature type="transmembrane region" description="Helical" evidence="11">
    <location>
        <begin position="20"/>
        <end position="37"/>
    </location>
</feature>
<dbReference type="PANTHER" id="PTHR45927:SF6">
    <property type="entry name" value="PROTEIN LYK5"/>
    <property type="match status" value="1"/>
</dbReference>
<reference evidence="13" key="1">
    <citation type="journal article" date="2023" name="GigaByte">
        <title>Genome assembly of the bearded iris, Iris pallida Lam.</title>
        <authorList>
            <person name="Bruccoleri R.E."/>
            <person name="Oakeley E.J."/>
            <person name="Faust A.M.E."/>
            <person name="Altorfer M."/>
            <person name="Dessus-Babus S."/>
            <person name="Burckhardt D."/>
            <person name="Oertli M."/>
            <person name="Naumann U."/>
            <person name="Petersen F."/>
            <person name="Wong J."/>
        </authorList>
    </citation>
    <scope>NUCLEOTIDE SEQUENCE</scope>
    <source>
        <strain evidence="13">GSM-AAB239-AS_SAM_17_03QT</strain>
    </source>
</reference>
<dbReference type="Pfam" id="PF23446">
    <property type="entry name" value="LysM1_NFP_LYK"/>
    <property type="match status" value="1"/>
</dbReference>
<evidence type="ECO:0000256" key="8">
    <source>
        <dbReference type="ARBA" id="ARBA00023136"/>
    </source>
</evidence>
<evidence type="ECO:0000313" key="14">
    <source>
        <dbReference type="Proteomes" id="UP001140949"/>
    </source>
</evidence>
<dbReference type="GO" id="GO:0005524">
    <property type="term" value="F:ATP binding"/>
    <property type="evidence" value="ECO:0007669"/>
    <property type="project" value="UniProtKB-KW"/>
</dbReference>
<evidence type="ECO:0000256" key="6">
    <source>
        <dbReference type="ARBA" id="ARBA00022840"/>
    </source>
</evidence>
<keyword evidence="7 11" id="KW-1133">Transmembrane helix</keyword>
<dbReference type="Gene3D" id="1.10.510.10">
    <property type="entry name" value="Transferase(Phosphotransferase) domain 1"/>
    <property type="match status" value="1"/>
</dbReference>
<keyword evidence="4" id="KW-0732">Signal</keyword>
<dbReference type="FunFam" id="1.10.510.10:FF:000468">
    <property type="entry name" value="PTI1-like tyrosine-protein kinase 3"/>
    <property type="match status" value="1"/>
</dbReference>
<dbReference type="InterPro" id="IPR056563">
    <property type="entry name" value="LysM3_LYK4_5"/>
</dbReference>
<accession>A0AAX6E7L6</accession>
<keyword evidence="5" id="KW-0547">Nucleotide-binding</keyword>
<dbReference type="CDD" id="cd00118">
    <property type="entry name" value="LysM"/>
    <property type="match status" value="1"/>
</dbReference>
<keyword evidence="9" id="KW-1015">Disulfide bond</keyword>
<dbReference type="Pfam" id="PF23472">
    <property type="entry name" value="LysM2_CERK1_LYK3_4_5"/>
    <property type="match status" value="1"/>
</dbReference>
<keyword evidence="14" id="KW-1185">Reference proteome</keyword>
<keyword evidence="3 11" id="KW-0812">Transmembrane</keyword>
<dbReference type="InterPro" id="IPR011009">
    <property type="entry name" value="Kinase-like_dom_sf"/>
</dbReference>
<evidence type="ECO:0000256" key="1">
    <source>
        <dbReference type="ARBA" id="ARBA00004162"/>
    </source>
</evidence>
<evidence type="ECO:0000256" key="5">
    <source>
        <dbReference type="ARBA" id="ARBA00022741"/>
    </source>
</evidence>
<dbReference type="EMBL" id="JANAVB010039216">
    <property type="protein sequence ID" value="KAJ6799913.1"/>
    <property type="molecule type" value="Genomic_DNA"/>
</dbReference>
<feature type="region of interest" description="Disordered" evidence="10">
    <location>
        <begin position="285"/>
        <end position="320"/>
    </location>
</feature>
<comment type="caution">
    <text evidence="13">The sequence shown here is derived from an EMBL/GenBank/DDBJ whole genome shotgun (WGS) entry which is preliminary data.</text>
</comment>
<name>A0AAX6E7L6_IRIPA</name>
<dbReference type="InterPro" id="IPR000719">
    <property type="entry name" value="Prot_kinase_dom"/>
</dbReference>
<protein>
    <submittedName>
        <fullName evidence="13">Protein LYK5-like</fullName>
    </submittedName>
</protein>
<dbReference type="Pfam" id="PF00069">
    <property type="entry name" value="Pkinase"/>
    <property type="match status" value="1"/>
</dbReference>
<dbReference type="InterPro" id="IPR018392">
    <property type="entry name" value="LysM"/>
</dbReference>
<dbReference type="SUPFAM" id="SSF56112">
    <property type="entry name" value="Protein kinase-like (PK-like)"/>
    <property type="match status" value="1"/>
</dbReference>
<comment type="subcellular location">
    <subcellularLocation>
        <location evidence="1">Cell membrane</location>
        <topology evidence="1">Single-pass membrane protein</topology>
    </subcellularLocation>
</comment>
<dbReference type="Pfam" id="PF23473">
    <property type="entry name" value="LysM3_LYK4_5"/>
    <property type="match status" value="1"/>
</dbReference>
<proteinExistence type="predicted"/>
<dbReference type="InterPro" id="IPR056561">
    <property type="entry name" value="NFP_LYK_LysM1"/>
</dbReference>
<feature type="transmembrane region" description="Helical" evidence="11">
    <location>
        <begin position="326"/>
        <end position="349"/>
    </location>
</feature>
<evidence type="ECO:0000256" key="10">
    <source>
        <dbReference type="SAM" id="MobiDB-lite"/>
    </source>
</evidence>
<evidence type="ECO:0000256" key="7">
    <source>
        <dbReference type="ARBA" id="ARBA00022989"/>
    </source>
</evidence>
<sequence length="731" mass="79623">MLVHARVLSSRASQQTTNQNTFFFFFLLAEGILYFHCSQPAMERKKKKSMMMILVIAAVCISCLSSSSVAQQPFLNNLQFNCSSNGPSTLGYSCNGAHTSCSTYLTFRSSAPSYQSPALISYLLNTNASALADLNRVPDVSPIPAGDLVLVPASCSCSGPYYQHNATYTIKALGEIYLLVANDTYQGLSTCQALIAQNPYDPLHLTKGMDLLVPLRCACPTKNQTALGVKYLLNYLITPGDTVPDIARRFSADYQSVLLANELDQDTVIFPYNSLLLPLKTEPTLAQISTPPPPPPSSSPPLPPPTPDRGGGGGSGTSSKNNNTGVFVGVGVGAAFLVLLSGLLSWYFCCFRGRRRERRSALPVAASAEDSNAYGGGGEKISPSTTTTTPFKSNEIRTFLDSLVVYEFEDLERATGRFAEENRIGGSVYRGTINGDDAAVKRLKGDYLPSEIGILKQINHSSVVRLSGLCVHEGSTYLVYEFVERGSLSDWLHRRRSREDRTADSAVLSWKQRVRIAYDVADGLNYLHHYTSPPYVHKNVKSSNVLLDAEFRAKLANFGLARAVEEYGDGGGGLQLTRHVVGTHGYMAPEYLEHGLITPKLDVFAFGVVLLELLSGREATYPKDDEDEKEKERGELLLSGSLRKVLSGGGGGGGDDVRTKLRGFVDPCLRNDYPFDLALAMAELAMRCVAREAGSRPSMTDVLMTLSAIYNSTLDWDPSEVRNPDSMVYGR</sequence>
<evidence type="ECO:0000256" key="11">
    <source>
        <dbReference type="SAM" id="Phobius"/>
    </source>
</evidence>
<dbReference type="PROSITE" id="PS50011">
    <property type="entry name" value="PROTEIN_KINASE_DOM"/>
    <property type="match status" value="1"/>
</dbReference>
<evidence type="ECO:0000256" key="4">
    <source>
        <dbReference type="ARBA" id="ARBA00022729"/>
    </source>
</evidence>
<reference evidence="13" key="2">
    <citation type="submission" date="2023-04" db="EMBL/GenBank/DDBJ databases">
        <authorList>
            <person name="Bruccoleri R.E."/>
            <person name="Oakeley E.J."/>
            <person name="Faust A.-M."/>
            <person name="Dessus-Babus S."/>
            <person name="Altorfer M."/>
            <person name="Burckhardt D."/>
            <person name="Oertli M."/>
            <person name="Naumann U."/>
            <person name="Petersen F."/>
            <person name="Wong J."/>
        </authorList>
    </citation>
    <scope>NUCLEOTIDE SEQUENCE</scope>
    <source>
        <strain evidence="13">GSM-AAB239-AS_SAM_17_03QT</strain>
        <tissue evidence="13">Leaf</tissue>
    </source>
</reference>
<evidence type="ECO:0000256" key="9">
    <source>
        <dbReference type="ARBA" id="ARBA00023157"/>
    </source>
</evidence>
<organism evidence="13 14">
    <name type="scientific">Iris pallida</name>
    <name type="common">Sweet iris</name>
    <dbReference type="NCBI Taxonomy" id="29817"/>
    <lineage>
        <taxon>Eukaryota</taxon>
        <taxon>Viridiplantae</taxon>
        <taxon>Streptophyta</taxon>
        <taxon>Embryophyta</taxon>
        <taxon>Tracheophyta</taxon>
        <taxon>Spermatophyta</taxon>
        <taxon>Magnoliopsida</taxon>
        <taxon>Liliopsida</taxon>
        <taxon>Asparagales</taxon>
        <taxon>Iridaceae</taxon>
        <taxon>Iridoideae</taxon>
        <taxon>Irideae</taxon>
        <taxon>Iris</taxon>
    </lineage>
</organism>
<keyword evidence="6" id="KW-0067">ATP-binding</keyword>
<feature type="compositionally biased region" description="Pro residues" evidence="10">
    <location>
        <begin position="290"/>
        <end position="307"/>
    </location>
</feature>
<keyword evidence="2" id="KW-1003">Cell membrane</keyword>
<dbReference type="PANTHER" id="PTHR45927">
    <property type="entry name" value="LYSM-DOMAIN RECEPTOR-LIKE KINASE-RELATED"/>
    <property type="match status" value="1"/>
</dbReference>
<evidence type="ECO:0000313" key="13">
    <source>
        <dbReference type="EMBL" id="KAJ6799913.1"/>
    </source>
</evidence>
<dbReference type="GO" id="GO:0004672">
    <property type="term" value="F:protein kinase activity"/>
    <property type="evidence" value="ECO:0007669"/>
    <property type="project" value="InterPro"/>
</dbReference>
<dbReference type="Gene3D" id="3.30.200.20">
    <property type="entry name" value="Phosphorylase Kinase, domain 1"/>
    <property type="match status" value="1"/>
</dbReference>
<dbReference type="InterPro" id="IPR052611">
    <property type="entry name" value="Plant_RLK_LysM"/>
</dbReference>
<dbReference type="InterPro" id="IPR036779">
    <property type="entry name" value="LysM_dom_sf"/>
</dbReference>